<comment type="caution">
    <text evidence="2">The sequence shown here is derived from an EMBL/GenBank/DDBJ whole genome shotgun (WGS) entry which is preliminary data.</text>
</comment>
<dbReference type="InterPro" id="IPR009057">
    <property type="entry name" value="Homeodomain-like_sf"/>
</dbReference>
<name>A0A2T0AS97_9FIRM</name>
<evidence type="ECO:0000313" key="3">
    <source>
        <dbReference type="Proteomes" id="UP000238415"/>
    </source>
</evidence>
<dbReference type="AlphaFoldDB" id="A0A2T0AS97"/>
<gene>
    <name evidence="2" type="ORF">MOHU_12990</name>
</gene>
<dbReference type="Proteomes" id="UP000238415">
    <property type="component" value="Unassembled WGS sequence"/>
</dbReference>
<dbReference type="PANTHER" id="PTHR33215">
    <property type="entry name" value="PROTEIN DISTAL ANTENNA"/>
    <property type="match status" value="1"/>
</dbReference>
<dbReference type="GO" id="GO:0006313">
    <property type="term" value="P:DNA transposition"/>
    <property type="evidence" value="ECO:0007669"/>
    <property type="project" value="InterPro"/>
</dbReference>
<feature type="coiled-coil region" evidence="1">
    <location>
        <begin position="65"/>
        <end position="92"/>
    </location>
</feature>
<organism evidence="2 3">
    <name type="scientific">Neomoorella humiferrea</name>
    <dbReference type="NCBI Taxonomy" id="676965"/>
    <lineage>
        <taxon>Bacteria</taxon>
        <taxon>Bacillati</taxon>
        <taxon>Bacillota</taxon>
        <taxon>Clostridia</taxon>
        <taxon>Neomoorellales</taxon>
        <taxon>Neomoorellaceae</taxon>
        <taxon>Neomoorella</taxon>
    </lineage>
</organism>
<evidence type="ECO:0000256" key="1">
    <source>
        <dbReference type="SAM" id="Coils"/>
    </source>
</evidence>
<dbReference type="InterPro" id="IPR002514">
    <property type="entry name" value="Transposase_8"/>
</dbReference>
<accession>A0A2T0AS97</accession>
<sequence>MGEQRRKYDEEFKRNAVELCRTSDKTASQIAYDLGINSSMLNRWRREQEKYGERAFPGLGKQMRGTELEEENRRLKKELAIVQEERDILKKAVAIFSKTPR</sequence>
<dbReference type="GO" id="GO:0003677">
    <property type="term" value="F:DNA binding"/>
    <property type="evidence" value="ECO:0007669"/>
    <property type="project" value="InterPro"/>
</dbReference>
<dbReference type="Pfam" id="PF01527">
    <property type="entry name" value="HTH_Tnp_1"/>
    <property type="match status" value="1"/>
</dbReference>
<protein>
    <submittedName>
        <fullName evidence="2">Transposase</fullName>
    </submittedName>
</protein>
<reference evidence="2 3" key="1">
    <citation type="submission" date="2018-03" db="EMBL/GenBank/DDBJ databases">
        <title>Genome sequence of Moorella humiferrea DSM 23265.</title>
        <authorList>
            <person name="Poehlein A."/>
            <person name="Daniel R."/>
        </authorList>
    </citation>
    <scope>NUCLEOTIDE SEQUENCE [LARGE SCALE GENOMIC DNA]</scope>
    <source>
        <strain evidence="2 3">DSM 23265</strain>
    </source>
</reference>
<keyword evidence="1" id="KW-0175">Coiled coil</keyword>
<dbReference type="SUPFAM" id="SSF46689">
    <property type="entry name" value="Homeodomain-like"/>
    <property type="match status" value="1"/>
</dbReference>
<dbReference type="Gene3D" id="1.10.10.60">
    <property type="entry name" value="Homeodomain-like"/>
    <property type="match status" value="1"/>
</dbReference>
<dbReference type="PANTHER" id="PTHR33215:SF13">
    <property type="entry name" value="PROTEIN DISTAL ANTENNA"/>
    <property type="match status" value="1"/>
</dbReference>
<dbReference type="GO" id="GO:0004803">
    <property type="term" value="F:transposase activity"/>
    <property type="evidence" value="ECO:0007669"/>
    <property type="project" value="InterPro"/>
</dbReference>
<keyword evidence="3" id="KW-1185">Reference proteome</keyword>
<proteinExistence type="predicted"/>
<dbReference type="InterPro" id="IPR051839">
    <property type="entry name" value="RD_transcriptional_regulator"/>
</dbReference>
<dbReference type="EMBL" id="PVXM01000024">
    <property type="protein sequence ID" value="PRR73067.1"/>
    <property type="molecule type" value="Genomic_DNA"/>
</dbReference>
<evidence type="ECO:0000313" key="2">
    <source>
        <dbReference type="EMBL" id="PRR73067.1"/>
    </source>
</evidence>